<dbReference type="PANTHER" id="PTHR13140">
    <property type="entry name" value="MYOSIN"/>
    <property type="match status" value="1"/>
</dbReference>
<dbReference type="InterPro" id="IPR043502">
    <property type="entry name" value="DNA/RNA_pol_sf"/>
</dbReference>
<feature type="binding site" evidence="6">
    <location>
        <begin position="574"/>
        <end position="581"/>
    </location>
    <ligand>
        <name>ATP</name>
        <dbReference type="ChEBI" id="CHEBI:30616"/>
    </ligand>
</feature>
<evidence type="ECO:0000313" key="11">
    <source>
        <dbReference type="EMBL" id="OLP96509.1"/>
    </source>
</evidence>
<dbReference type="Pfam" id="PF00078">
    <property type="entry name" value="RVT_1"/>
    <property type="match status" value="1"/>
</dbReference>
<dbReference type="GO" id="GO:0005737">
    <property type="term" value="C:cytoplasm"/>
    <property type="evidence" value="ECO:0007669"/>
    <property type="project" value="TreeGrafter"/>
</dbReference>
<evidence type="ECO:0000256" key="5">
    <source>
        <dbReference type="ARBA" id="ARBA00023203"/>
    </source>
</evidence>
<dbReference type="InterPro" id="IPR043128">
    <property type="entry name" value="Rev_trsase/Diguanyl_cyclase"/>
</dbReference>
<dbReference type="InterPro" id="IPR036961">
    <property type="entry name" value="Kinesin_motor_dom_sf"/>
</dbReference>
<dbReference type="GO" id="GO:0016459">
    <property type="term" value="C:myosin complex"/>
    <property type="evidence" value="ECO:0007669"/>
    <property type="project" value="UniProtKB-KW"/>
</dbReference>
<dbReference type="PROSITE" id="PS50878">
    <property type="entry name" value="RT_POL"/>
    <property type="match status" value="1"/>
</dbReference>
<evidence type="ECO:0000256" key="2">
    <source>
        <dbReference type="ARBA" id="ARBA00022840"/>
    </source>
</evidence>
<sequence length="1569" mass="175446">MIGKSIEWDTPLWCASLDLRKAFDRIEHRSLFEALHDHVLSPALFNAGLELALARWKCKLSQHGLHAGGTERLTTIRYADDILLFAKSLEELVFMMESLVHELAHIGLQLSSSKTKIFTTQSLTTPLFVEACGEMVQVLTGDQTHKYLGRSLCGSLARRHVVEFNHRVQLAWNKFHRHRRVLVNKYVPIKLRMKFFDAVVTPTILFGLHTLALTGVQLSKLDSIQRRMLRSMVGWIRIQDESWHDTMSRMKSRVAKDLHQHPIEAWTRRLARCQHSFAVRVAQTNGWVTHVVTWNPESNWHDNFSSAPKRRQGRPLTRWDDKLRAFCKLETVVFISGLGRAKAKAKESDPSRCAQDTWNADHDEAAAARPEALGCVGLAYGLPDEVRLREHAGAAGLFVDFLLPKQDSQRVPGPMSNQYAQGTLIWVKHEEEVWIQAEIVTSSEKEIIVKTAEDPNGRLVLGPNEPIFLRTSDVFTSEGLSVLDDLTQLTHLHEPAVLSSLQNRFDIDKIYTFTGPILIALNPFKHIPGLYDEEILKNFITTKPSTKPHVFSTSNASYRGICDRHKSQTVLISGESGAGKTETTKFVMKFLALAGSADGQVTDVEKQVLESNPLLEAFGNARTLRNDNSSRFGKFIELQRKVSAHPKFLLTVHGTAADTTSGETGWQLPSKAPRPAAKPATKVQANTIRWKEHVQGDDPDLISQLYSSNGCHFRPAVAQKAIGLLLGRALDTMRRSRPNSVHILVVCSWNVKVDWVHHEMHATAELCQTAFQTYIHGDKKGPREIFRDFLPDFERTFCNDEALFTTFTLHAGYHGTYTTTAMEACTLTSSLLFGSRLTLSYATDPGGGLGPSASRRIIFQGVIYGQPRHPLFMRAIAHAFSKEVMSKVANLEYMIFCKTLWCVLKDDMGQEPAVGWNISPIYGPVYLLQEQFSGTQSMDDLANDGHYFVTKKRVTVAYTSSLRSEALDARRVTSSEDQEGALPGGELICDDVQASVTNNTFDDSMDAVKQERNYPGWLLLQFPNDIGVLVHFARGGGHKGPVTVYTMVDPEPGPSLEDQENALPKRDKIFQICQSDEMFTWVHALATILIINEKAVSGGLKAEMQATLETDDNFEIVASTSQAIYDQMANESASSASTIRQSEEQGPVSDKRQKDDAWAEVSAGMVDRSRGGNEGAVGRFLEFRASKREKREALPFATASSNVSIKLVMDDCKLARFRPSQDSGVKGAVQGMSGESLRLCGARIRHYLLEKVRVCEQQEGERNYHIFYEACAAAAKLGSSKAYRYPQLLSKEKVVEEMDIDLEGFQELSNFAFLTRSSCKTLKDVDDVEMFERRIHAMQTIGIKKEDLSEIFHMIAAVLNLGNSKFDAPPNNSEGSMIMAECASNLAAAEKLLGIQSGDLEKALCHQTRITRSEKIRSPVNVRQAADNRDALAKALYGIVFNFIVHSTNLSIGYINDVKLFVGVLDIFGFECFKMNSFEQLCINFTNERLQQFFNSFVFKLEEQLYERENIPWDALDFPDNQDSVDLLAGKGTGVFAMLDEECLVPNGSDQGSEWRQGRVSVQAIAAKA</sequence>
<dbReference type="InterPro" id="IPR004009">
    <property type="entry name" value="SH3_Myosin"/>
</dbReference>
<dbReference type="PRINTS" id="PR00193">
    <property type="entry name" value="MYOSINHEAVY"/>
</dbReference>
<feature type="region of interest" description="Disordered" evidence="7">
    <location>
        <begin position="660"/>
        <end position="680"/>
    </location>
</feature>
<dbReference type="GO" id="GO:0007015">
    <property type="term" value="P:actin filament organization"/>
    <property type="evidence" value="ECO:0007669"/>
    <property type="project" value="TreeGrafter"/>
</dbReference>
<dbReference type="Gene3D" id="3.40.850.10">
    <property type="entry name" value="Kinesin motor domain"/>
    <property type="match status" value="1"/>
</dbReference>
<dbReference type="PROSITE" id="PS51844">
    <property type="entry name" value="SH3_LIKE"/>
    <property type="match status" value="1"/>
</dbReference>
<evidence type="ECO:0000259" key="8">
    <source>
        <dbReference type="PROSITE" id="PS50878"/>
    </source>
</evidence>
<protein>
    <submittedName>
        <fullName evidence="11">Myosin-12</fullName>
    </submittedName>
</protein>
<dbReference type="SUPFAM" id="SSF56672">
    <property type="entry name" value="DNA/RNA polymerases"/>
    <property type="match status" value="1"/>
</dbReference>
<evidence type="ECO:0000259" key="10">
    <source>
        <dbReference type="PROSITE" id="PS51844"/>
    </source>
</evidence>
<keyword evidence="12" id="KW-1185">Reference proteome</keyword>
<evidence type="ECO:0000313" key="12">
    <source>
        <dbReference type="Proteomes" id="UP000186817"/>
    </source>
</evidence>
<dbReference type="GO" id="GO:0005524">
    <property type="term" value="F:ATP binding"/>
    <property type="evidence" value="ECO:0007669"/>
    <property type="project" value="UniProtKB-UniRule"/>
</dbReference>
<evidence type="ECO:0000259" key="9">
    <source>
        <dbReference type="PROSITE" id="PS51456"/>
    </source>
</evidence>
<evidence type="ECO:0000256" key="6">
    <source>
        <dbReference type="PROSITE-ProRule" id="PRU00782"/>
    </source>
</evidence>
<dbReference type="Gene3D" id="1.10.10.820">
    <property type="match status" value="1"/>
</dbReference>
<gene>
    <name evidence="11" type="primary">XI-F</name>
    <name evidence="11" type="ORF">AK812_SmicGene21239</name>
</gene>
<dbReference type="Gene3D" id="1.20.120.720">
    <property type="entry name" value="Myosin VI head, motor domain, U50 subdomain"/>
    <property type="match status" value="1"/>
</dbReference>
<proteinExistence type="inferred from homology"/>
<dbReference type="Gene3D" id="3.30.70.270">
    <property type="match status" value="1"/>
</dbReference>
<dbReference type="InterPro" id="IPR000477">
    <property type="entry name" value="RT_dom"/>
</dbReference>
<comment type="caution">
    <text evidence="11">The sequence shown here is derived from an EMBL/GenBank/DDBJ whole genome shotgun (WGS) entry which is preliminary data.</text>
</comment>
<dbReference type="SMART" id="SM00242">
    <property type="entry name" value="MYSc"/>
    <property type="match status" value="1"/>
</dbReference>
<dbReference type="GO" id="GO:0051015">
    <property type="term" value="F:actin filament binding"/>
    <property type="evidence" value="ECO:0007669"/>
    <property type="project" value="TreeGrafter"/>
</dbReference>
<feature type="region of interest" description="Disordered" evidence="7">
    <location>
        <begin position="1132"/>
        <end position="1156"/>
    </location>
</feature>
<evidence type="ECO:0000256" key="4">
    <source>
        <dbReference type="ARBA" id="ARBA00023175"/>
    </source>
</evidence>
<dbReference type="PANTHER" id="PTHR13140:SF706">
    <property type="entry name" value="DILUTE CLASS UNCONVENTIONAL MYOSIN, ISOFORM C"/>
    <property type="match status" value="1"/>
</dbReference>
<dbReference type="EMBL" id="LSRX01000464">
    <property type="protein sequence ID" value="OLP96509.1"/>
    <property type="molecule type" value="Genomic_DNA"/>
</dbReference>
<dbReference type="InterPro" id="IPR001609">
    <property type="entry name" value="Myosin_head_motor_dom-like"/>
</dbReference>
<dbReference type="Proteomes" id="UP000186817">
    <property type="component" value="Unassembled WGS sequence"/>
</dbReference>
<organism evidence="11 12">
    <name type="scientific">Symbiodinium microadriaticum</name>
    <name type="common">Dinoflagellate</name>
    <name type="synonym">Zooxanthella microadriatica</name>
    <dbReference type="NCBI Taxonomy" id="2951"/>
    <lineage>
        <taxon>Eukaryota</taxon>
        <taxon>Sar</taxon>
        <taxon>Alveolata</taxon>
        <taxon>Dinophyceae</taxon>
        <taxon>Suessiales</taxon>
        <taxon>Symbiodiniaceae</taxon>
        <taxon>Symbiodinium</taxon>
    </lineage>
</organism>
<dbReference type="OrthoDB" id="434103at2759"/>
<dbReference type="GO" id="GO:0000146">
    <property type="term" value="F:microfilament motor activity"/>
    <property type="evidence" value="ECO:0007669"/>
    <property type="project" value="TreeGrafter"/>
</dbReference>
<dbReference type="GO" id="GO:0016020">
    <property type="term" value="C:membrane"/>
    <property type="evidence" value="ECO:0007669"/>
    <property type="project" value="TreeGrafter"/>
</dbReference>
<dbReference type="PROSITE" id="PS51456">
    <property type="entry name" value="MYOSIN_MOTOR"/>
    <property type="match status" value="1"/>
</dbReference>
<accession>A0A1Q9DMY0</accession>
<evidence type="ECO:0000256" key="1">
    <source>
        <dbReference type="ARBA" id="ARBA00022741"/>
    </source>
</evidence>
<dbReference type="Gene3D" id="1.20.58.530">
    <property type="match status" value="1"/>
</dbReference>
<feature type="domain" description="Myosin N-terminal SH3-like" evidence="10">
    <location>
        <begin position="420"/>
        <end position="472"/>
    </location>
</feature>
<comment type="similarity">
    <text evidence="6">Belongs to the TRAFAC class myosin-kinesin ATPase superfamily. Myosin family.</text>
</comment>
<dbReference type="Pfam" id="PF00063">
    <property type="entry name" value="Myosin_head"/>
    <property type="match status" value="2"/>
</dbReference>
<keyword evidence="5 6" id="KW-0009">Actin-binding</keyword>
<dbReference type="SUPFAM" id="SSF52540">
    <property type="entry name" value="P-loop containing nucleoside triphosphate hydrolases"/>
    <property type="match status" value="2"/>
</dbReference>
<evidence type="ECO:0000256" key="7">
    <source>
        <dbReference type="SAM" id="MobiDB-lite"/>
    </source>
</evidence>
<evidence type="ECO:0000256" key="3">
    <source>
        <dbReference type="ARBA" id="ARBA00023123"/>
    </source>
</evidence>
<keyword evidence="2 6" id="KW-0067">ATP-binding</keyword>
<feature type="domain" description="Reverse transcriptase" evidence="8">
    <location>
        <begin position="1"/>
        <end position="152"/>
    </location>
</feature>
<name>A0A1Q9DMY0_SYMMI</name>
<reference evidence="11 12" key="1">
    <citation type="submission" date="2016-02" db="EMBL/GenBank/DDBJ databases">
        <title>Genome analysis of coral dinoflagellate symbionts highlights evolutionary adaptations to a symbiotic lifestyle.</title>
        <authorList>
            <person name="Aranda M."/>
            <person name="Li Y."/>
            <person name="Liew Y.J."/>
            <person name="Baumgarten S."/>
            <person name="Simakov O."/>
            <person name="Wilson M."/>
            <person name="Piel J."/>
            <person name="Ashoor H."/>
            <person name="Bougouffa S."/>
            <person name="Bajic V.B."/>
            <person name="Ryu T."/>
            <person name="Ravasi T."/>
            <person name="Bayer T."/>
            <person name="Micklem G."/>
            <person name="Kim H."/>
            <person name="Bhak J."/>
            <person name="Lajeunesse T.C."/>
            <person name="Voolstra C.R."/>
        </authorList>
    </citation>
    <scope>NUCLEOTIDE SEQUENCE [LARGE SCALE GENOMIC DNA]</scope>
    <source>
        <strain evidence="11 12">CCMP2467</strain>
    </source>
</reference>
<comment type="caution">
    <text evidence="6">Lacks conserved residue(s) required for the propagation of feature annotation.</text>
</comment>
<keyword evidence="1 6" id="KW-0547">Nucleotide-binding</keyword>
<feature type="compositionally biased region" description="Low complexity" evidence="7">
    <location>
        <begin position="669"/>
        <end position="680"/>
    </location>
</feature>
<keyword evidence="3 6" id="KW-0518">Myosin</keyword>
<dbReference type="InterPro" id="IPR027417">
    <property type="entry name" value="P-loop_NTPase"/>
</dbReference>
<feature type="domain" description="Myosin motor" evidence="9">
    <location>
        <begin position="481"/>
        <end position="1569"/>
    </location>
</feature>
<keyword evidence="4 6" id="KW-0505">Motor protein</keyword>